<feature type="region of interest" description="Disordered" evidence="1">
    <location>
        <begin position="30"/>
        <end position="56"/>
    </location>
</feature>
<dbReference type="Proteomes" id="UP001220022">
    <property type="component" value="Unassembled WGS sequence"/>
</dbReference>
<dbReference type="EMBL" id="JARHTQ010000025">
    <property type="protein sequence ID" value="MDF2259701.1"/>
    <property type="molecule type" value="Genomic_DNA"/>
</dbReference>
<reference evidence="3 4" key="1">
    <citation type="submission" date="2023-03" db="EMBL/GenBank/DDBJ databases">
        <title>Draft genome sequence of type strain Streptomyces ferralitis JCM 14344.</title>
        <authorList>
            <person name="Klaysubun C."/>
            <person name="Duangmal K."/>
        </authorList>
    </citation>
    <scope>NUCLEOTIDE SEQUENCE [LARGE SCALE GENOMIC DNA]</scope>
    <source>
        <strain evidence="3 4">JCM 14344</strain>
    </source>
</reference>
<dbReference type="RefSeq" id="WP_275819569.1">
    <property type="nucleotide sequence ID" value="NZ_BAAANM010000028.1"/>
</dbReference>
<dbReference type="PANTHER" id="PTHR35007:SF1">
    <property type="entry name" value="PILUS ASSEMBLY PROTEIN"/>
    <property type="match status" value="1"/>
</dbReference>
<feature type="transmembrane region" description="Helical" evidence="2">
    <location>
        <begin position="122"/>
        <end position="142"/>
    </location>
</feature>
<keyword evidence="2" id="KW-0472">Membrane</keyword>
<sequence length="298" mass="31462">MISTLALVCGGVAGATLGLGVRQLRPKRQDLDELLHPSTSRARRTPTVEQAPGAGQWSQRLGQRLLASPLADVARLRRADLALLQISPAQQMGKQAGAALAGLMIPACLAALLALVGITPPLAPPAAAGVLFAIFLWTRAAAETRTQAQQARAGWRYEVESFLERAALARLADAGGAETLYRTAEVGDGPAMVRIRAALEHARLAAIDPWEALRTLADDVDIPELARPAEALALAGKQSAPIYITLQGQVAQLRSARVADMQARASEASHKMGVPVVVLGLVTLLYVAYPAFSRILSV</sequence>
<evidence type="ECO:0000313" key="4">
    <source>
        <dbReference type="Proteomes" id="UP001220022"/>
    </source>
</evidence>
<gene>
    <name evidence="3" type="ORF">P2L57_29470</name>
</gene>
<keyword evidence="4" id="KW-1185">Reference proteome</keyword>
<keyword evidence="2" id="KW-1133">Transmembrane helix</keyword>
<comment type="caution">
    <text evidence="3">The sequence shown here is derived from an EMBL/GenBank/DDBJ whole genome shotgun (WGS) entry which is preliminary data.</text>
</comment>
<protein>
    <recommendedName>
        <fullName evidence="5">Type II secretion system protein GspF domain-containing protein</fullName>
    </recommendedName>
</protein>
<organism evidence="3 4">
    <name type="scientific">Streptantibioticus ferralitis</name>
    <dbReference type="NCBI Taxonomy" id="236510"/>
    <lineage>
        <taxon>Bacteria</taxon>
        <taxon>Bacillati</taxon>
        <taxon>Actinomycetota</taxon>
        <taxon>Actinomycetes</taxon>
        <taxon>Kitasatosporales</taxon>
        <taxon>Streptomycetaceae</taxon>
        <taxon>Streptantibioticus</taxon>
    </lineage>
</organism>
<evidence type="ECO:0000256" key="1">
    <source>
        <dbReference type="SAM" id="MobiDB-lite"/>
    </source>
</evidence>
<feature type="transmembrane region" description="Helical" evidence="2">
    <location>
        <begin position="96"/>
        <end position="116"/>
    </location>
</feature>
<keyword evidence="2" id="KW-0812">Transmembrane</keyword>
<evidence type="ECO:0008006" key="5">
    <source>
        <dbReference type="Google" id="ProtNLM"/>
    </source>
</evidence>
<feature type="transmembrane region" description="Helical" evidence="2">
    <location>
        <begin position="272"/>
        <end position="292"/>
    </location>
</feature>
<proteinExistence type="predicted"/>
<evidence type="ECO:0000313" key="3">
    <source>
        <dbReference type="EMBL" id="MDF2259701.1"/>
    </source>
</evidence>
<name>A0ABT5Z7A0_9ACTN</name>
<accession>A0ABT5Z7A0</accession>
<evidence type="ECO:0000256" key="2">
    <source>
        <dbReference type="SAM" id="Phobius"/>
    </source>
</evidence>
<dbReference type="PANTHER" id="PTHR35007">
    <property type="entry name" value="INTEGRAL MEMBRANE PROTEIN-RELATED"/>
    <property type="match status" value="1"/>
</dbReference>